<keyword evidence="2" id="KW-1185">Reference proteome</keyword>
<gene>
    <name evidence="1" type="ORF">CRD36_12575</name>
</gene>
<dbReference type="AlphaFoldDB" id="A0A2G4YQS8"/>
<organism evidence="1 2">
    <name type="scientific">Paremcibacter congregatus</name>
    <dbReference type="NCBI Taxonomy" id="2043170"/>
    <lineage>
        <taxon>Bacteria</taxon>
        <taxon>Pseudomonadati</taxon>
        <taxon>Pseudomonadota</taxon>
        <taxon>Alphaproteobacteria</taxon>
        <taxon>Emcibacterales</taxon>
        <taxon>Emcibacteraceae</taxon>
        <taxon>Paremcibacter</taxon>
    </lineage>
</organism>
<dbReference type="Proteomes" id="UP000229730">
    <property type="component" value="Unassembled WGS sequence"/>
</dbReference>
<protein>
    <submittedName>
        <fullName evidence="1">Uncharacterized protein</fullName>
    </submittedName>
</protein>
<accession>A0A2G4YQS8</accession>
<evidence type="ECO:0000313" key="1">
    <source>
        <dbReference type="EMBL" id="PHZ84630.1"/>
    </source>
</evidence>
<dbReference type="InParanoid" id="A0A2G4YQS8"/>
<dbReference type="RefSeq" id="WP_099473758.1">
    <property type="nucleotide sequence ID" value="NZ_CP041025.1"/>
</dbReference>
<proteinExistence type="predicted"/>
<comment type="caution">
    <text evidence="1">The sequence shown here is derived from an EMBL/GenBank/DDBJ whole genome shotgun (WGS) entry which is preliminary data.</text>
</comment>
<name>A0A2G4YQS8_9PROT</name>
<sequence>MNNEIYFGRTDWTGLDLAHAQSDEGRFCVQDKISNPGRGMSDLALICGSEWERLPHPARGYIDDRLLCTMACMYNMVNSQ</sequence>
<evidence type="ECO:0000313" key="2">
    <source>
        <dbReference type="Proteomes" id="UP000229730"/>
    </source>
</evidence>
<dbReference type="EMBL" id="PDEM01000024">
    <property type="protein sequence ID" value="PHZ84630.1"/>
    <property type="molecule type" value="Genomic_DNA"/>
</dbReference>
<reference evidence="1 2" key="1">
    <citation type="submission" date="2017-10" db="EMBL/GenBank/DDBJ databases">
        <title>Frigbacter circumglobatus gen. nov. sp. nov., isolated from sediment cultured in situ.</title>
        <authorList>
            <person name="Zhao Z."/>
        </authorList>
    </citation>
    <scope>NUCLEOTIDE SEQUENCE [LARGE SCALE GENOMIC DNA]</scope>
    <source>
        <strain evidence="1 2">ZYL</strain>
    </source>
</reference>